<protein>
    <submittedName>
        <fullName evidence="2">Uncharacterized protein</fullName>
    </submittedName>
</protein>
<evidence type="ECO:0000256" key="1">
    <source>
        <dbReference type="SAM" id="MobiDB-lite"/>
    </source>
</evidence>
<evidence type="ECO:0000313" key="2">
    <source>
        <dbReference type="EMBL" id="KIP08041.1"/>
    </source>
</evidence>
<feature type="compositionally biased region" description="Basic residues" evidence="1">
    <location>
        <begin position="135"/>
        <end position="145"/>
    </location>
</feature>
<organism evidence="2 3">
    <name type="scientific">Phlebiopsis gigantea (strain 11061_1 CR5-6)</name>
    <name type="common">White-rot fungus</name>
    <name type="synonym">Peniophora gigantea</name>
    <dbReference type="NCBI Taxonomy" id="745531"/>
    <lineage>
        <taxon>Eukaryota</taxon>
        <taxon>Fungi</taxon>
        <taxon>Dikarya</taxon>
        <taxon>Basidiomycota</taxon>
        <taxon>Agaricomycotina</taxon>
        <taxon>Agaricomycetes</taxon>
        <taxon>Polyporales</taxon>
        <taxon>Phanerochaetaceae</taxon>
        <taxon>Phlebiopsis</taxon>
    </lineage>
</organism>
<name>A0A0C3RZX2_PHLG1</name>
<dbReference type="EMBL" id="KN840486">
    <property type="protein sequence ID" value="KIP08041.1"/>
    <property type="molecule type" value="Genomic_DNA"/>
</dbReference>
<dbReference type="Proteomes" id="UP000053257">
    <property type="component" value="Unassembled WGS sequence"/>
</dbReference>
<feature type="region of interest" description="Disordered" evidence="1">
    <location>
        <begin position="91"/>
        <end position="160"/>
    </location>
</feature>
<proteinExistence type="predicted"/>
<gene>
    <name evidence="2" type="ORF">PHLGIDRAFT_19051</name>
</gene>
<dbReference type="AlphaFoldDB" id="A0A0C3RZX2"/>
<accession>A0A0C3RZX2</accession>
<dbReference type="HOGENOM" id="CLU_1652806_0_0_1"/>
<sequence length="160" mass="17552">MDGADGEDAEAAWELSDRAEKGFVAHGGEDPQKMALFAPAMTIPAYKVTKALQLTMPRPERVLSRQISRSPQMTREETRGTWSVFSKIGSAIGFSPSPSSPVPLTPGEDTDSEAPFVELTEADVENLSKADKDKYKKRAKKKRQQARKDAGSARVDSFYS</sequence>
<evidence type="ECO:0000313" key="3">
    <source>
        <dbReference type="Proteomes" id="UP000053257"/>
    </source>
</evidence>
<reference evidence="2 3" key="1">
    <citation type="journal article" date="2014" name="PLoS Genet.">
        <title>Analysis of the Phlebiopsis gigantea genome, transcriptome and secretome provides insight into its pioneer colonization strategies of wood.</title>
        <authorList>
            <person name="Hori C."/>
            <person name="Ishida T."/>
            <person name="Igarashi K."/>
            <person name="Samejima M."/>
            <person name="Suzuki H."/>
            <person name="Master E."/>
            <person name="Ferreira P."/>
            <person name="Ruiz-Duenas F.J."/>
            <person name="Held B."/>
            <person name="Canessa P."/>
            <person name="Larrondo L.F."/>
            <person name="Schmoll M."/>
            <person name="Druzhinina I.S."/>
            <person name="Kubicek C.P."/>
            <person name="Gaskell J.A."/>
            <person name="Kersten P."/>
            <person name="St John F."/>
            <person name="Glasner J."/>
            <person name="Sabat G."/>
            <person name="Splinter BonDurant S."/>
            <person name="Syed K."/>
            <person name="Yadav J."/>
            <person name="Mgbeahuruike A.C."/>
            <person name="Kovalchuk A."/>
            <person name="Asiegbu F.O."/>
            <person name="Lackner G."/>
            <person name="Hoffmeister D."/>
            <person name="Rencoret J."/>
            <person name="Gutierrez A."/>
            <person name="Sun H."/>
            <person name="Lindquist E."/>
            <person name="Barry K."/>
            <person name="Riley R."/>
            <person name="Grigoriev I.V."/>
            <person name="Henrissat B."/>
            <person name="Kues U."/>
            <person name="Berka R.M."/>
            <person name="Martinez A.T."/>
            <person name="Covert S.F."/>
            <person name="Blanchette R.A."/>
            <person name="Cullen D."/>
        </authorList>
    </citation>
    <scope>NUCLEOTIDE SEQUENCE [LARGE SCALE GENOMIC DNA]</scope>
    <source>
        <strain evidence="2 3">11061_1 CR5-6</strain>
    </source>
</reference>
<keyword evidence="3" id="KW-1185">Reference proteome</keyword>